<dbReference type="InterPro" id="IPR050326">
    <property type="entry name" value="NAD_dep_DNA_ligaseB"/>
</dbReference>
<proteinExistence type="predicted"/>
<feature type="chain" id="PRO_5047529057" evidence="7">
    <location>
        <begin position="25"/>
        <end position="282"/>
    </location>
</feature>
<sequence length="282" mass="31671">MKGFIVTALFSLALHLAGANPGWADTPDSGALQLATSFREDIAIEQYLVSEKLDGVRGRWTGTEMLTRSGRTVPLPKWFTQGWPDIRLDGEIWLGRNRFDEVSALVRSDAADDILWQQVRFMVFDMPDPQLPFSQRYDLLLKLLEGQTHIRPVAQFRLGSLEELNALLDERVKAGAEGLMLHHQNAEYRDGRQKQLLKLKPLYDAEARVLAHLPGKGKYQGMMGALLVQMADGREFRLGTGFSDADRANPPPIGSLVTFQYRGLTSNGLPRFAGFYRVRSPD</sequence>
<protein>
    <submittedName>
        <fullName evidence="9">DNA ligase</fullName>
        <ecNumber evidence="9">6.5.1.1</ecNumber>
    </submittedName>
</protein>
<dbReference type="Gene3D" id="2.40.50.140">
    <property type="entry name" value="Nucleic acid-binding proteins"/>
    <property type="match status" value="1"/>
</dbReference>
<comment type="cofactor">
    <cofactor evidence="1">
        <name>a divalent metal cation</name>
        <dbReference type="ChEBI" id="CHEBI:60240"/>
    </cofactor>
</comment>
<feature type="signal peptide" evidence="7">
    <location>
        <begin position="1"/>
        <end position="24"/>
    </location>
</feature>
<feature type="domain" description="ATP-dependent DNA ligase family profile" evidence="8">
    <location>
        <begin position="113"/>
        <end position="232"/>
    </location>
</feature>
<dbReference type="PANTHER" id="PTHR47810:SF1">
    <property type="entry name" value="DNA LIGASE B"/>
    <property type="match status" value="1"/>
</dbReference>
<gene>
    <name evidence="9" type="ORF">L2725_13215</name>
</gene>
<dbReference type="PROSITE" id="PS50160">
    <property type="entry name" value="DNA_LIGASE_A3"/>
    <property type="match status" value="1"/>
</dbReference>
<accession>A0ABT0N8G7</accession>
<keyword evidence="4" id="KW-0227">DNA damage</keyword>
<dbReference type="Gene3D" id="3.30.1490.70">
    <property type="match status" value="1"/>
</dbReference>
<dbReference type="PANTHER" id="PTHR47810">
    <property type="entry name" value="DNA LIGASE"/>
    <property type="match status" value="1"/>
</dbReference>
<reference evidence="9 10" key="1">
    <citation type="submission" date="2022-01" db="EMBL/GenBank/DDBJ databases">
        <title>Whole genome-based taxonomy of the Shewanellaceae.</title>
        <authorList>
            <person name="Martin-Rodriguez A.J."/>
        </authorList>
    </citation>
    <scope>NUCLEOTIDE SEQUENCE [LARGE SCALE GENOMIC DNA]</scope>
    <source>
        <strain evidence="9 10">DSM 21332</strain>
    </source>
</reference>
<dbReference type="Pfam" id="PF14743">
    <property type="entry name" value="DNA_ligase_OB_2"/>
    <property type="match status" value="1"/>
</dbReference>
<evidence type="ECO:0000256" key="3">
    <source>
        <dbReference type="ARBA" id="ARBA00022705"/>
    </source>
</evidence>
<dbReference type="Gene3D" id="3.30.470.30">
    <property type="entry name" value="DNA ligase/mRNA capping enzyme"/>
    <property type="match status" value="1"/>
</dbReference>
<dbReference type="NCBIfam" id="NF006592">
    <property type="entry name" value="PRK09125.1"/>
    <property type="match status" value="1"/>
</dbReference>
<keyword evidence="3" id="KW-0235">DNA replication</keyword>
<evidence type="ECO:0000256" key="6">
    <source>
        <dbReference type="ARBA" id="ARBA00034003"/>
    </source>
</evidence>
<evidence type="ECO:0000313" key="10">
    <source>
        <dbReference type="Proteomes" id="UP001202831"/>
    </source>
</evidence>
<organism evidence="9 10">
    <name type="scientific">Shewanella corallii</name>
    <dbReference type="NCBI Taxonomy" id="560080"/>
    <lineage>
        <taxon>Bacteria</taxon>
        <taxon>Pseudomonadati</taxon>
        <taxon>Pseudomonadota</taxon>
        <taxon>Gammaproteobacteria</taxon>
        <taxon>Alteromonadales</taxon>
        <taxon>Shewanellaceae</taxon>
        <taxon>Shewanella</taxon>
    </lineage>
</organism>
<keyword evidence="7" id="KW-0732">Signal</keyword>
<dbReference type="EC" id="6.5.1.1" evidence="9"/>
<keyword evidence="10" id="KW-1185">Reference proteome</keyword>
<dbReference type="Pfam" id="PF01068">
    <property type="entry name" value="DNA_ligase_A_M"/>
    <property type="match status" value="1"/>
</dbReference>
<keyword evidence="2 9" id="KW-0436">Ligase</keyword>
<evidence type="ECO:0000256" key="7">
    <source>
        <dbReference type="SAM" id="SignalP"/>
    </source>
</evidence>
<dbReference type="CDD" id="cd08041">
    <property type="entry name" value="OBF_kDNA_ligase_like"/>
    <property type="match status" value="1"/>
</dbReference>
<dbReference type="InterPro" id="IPR012310">
    <property type="entry name" value="DNA_ligase_ATP-dep_cent"/>
</dbReference>
<name>A0ABT0N8G7_9GAMM</name>
<dbReference type="EMBL" id="JAKIKT010000005">
    <property type="protein sequence ID" value="MCL2914729.1"/>
    <property type="molecule type" value="Genomic_DNA"/>
</dbReference>
<dbReference type="GO" id="GO:0003910">
    <property type="term" value="F:DNA ligase (ATP) activity"/>
    <property type="evidence" value="ECO:0007669"/>
    <property type="project" value="UniProtKB-EC"/>
</dbReference>
<dbReference type="Proteomes" id="UP001202831">
    <property type="component" value="Unassembled WGS sequence"/>
</dbReference>
<dbReference type="InterPro" id="IPR029319">
    <property type="entry name" value="DNA_ligase_OB"/>
</dbReference>
<keyword evidence="5" id="KW-0234">DNA repair</keyword>
<evidence type="ECO:0000313" key="9">
    <source>
        <dbReference type="EMBL" id="MCL2914729.1"/>
    </source>
</evidence>
<comment type="catalytic activity">
    <reaction evidence="6">
        <text>ATP + (deoxyribonucleotide)n-3'-hydroxyl + 5'-phospho-(deoxyribonucleotide)m = (deoxyribonucleotide)n+m + AMP + diphosphate.</text>
        <dbReference type="EC" id="6.5.1.1"/>
    </reaction>
</comment>
<dbReference type="InterPro" id="IPR012340">
    <property type="entry name" value="NA-bd_OB-fold"/>
</dbReference>
<evidence type="ECO:0000256" key="4">
    <source>
        <dbReference type="ARBA" id="ARBA00022763"/>
    </source>
</evidence>
<evidence type="ECO:0000259" key="8">
    <source>
        <dbReference type="PROSITE" id="PS50160"/>
    </source>
</evidence>
<dbReference type="SUPFAM" id="SSF50249">
    <property type="entry name" value="Nucleic acid-binding proteins"/>
    <property type="match status" value="1"/>
</dbReference>
<dbReference type="CDD" id="cd07896">
    <property type="entry name" value="Adenylation_kDNA_ligase_like"/>
    <property type="match status" value="1"/>
</dbReference>
<dbReference type="RefSeq" id="WP_249249402.1">
    <property type="nucleotide sequence ID" value="NZ_JAKIKT010000005.1"/>
</dbReference>
<evidence type="ECO:0000256" key="2">
    <source>
        <dbReference type="ARBA" id="ARBA00022598"/>
    </source>
</evidence>
<dbReference type="SUPFAM" id="SSF56091">
    <property type="entry name" value="DNA ligase/mRNA capping enzyme, catalytic domain"/>
    <property type="match status" value="1"/>
</dbReference>
<evidence type="ECO:0000256" key="5">
    <source>
        <dbReference type="ARBA" id="ARBA00023204"/>
    </source>
</evidence>
<evidence type="ECO:0000256" key="1">
    <source>
        <dbReference type="ARBA" id="ARBA00001968"/>
    </source>
</evidence>
<comment type="caution">
    <text evidence="9">The sequence shown here is derived from an EMBL/GenBank/DDBJ whole genome shotgun (WGS) entry which is preliminary data.</text>
</comment>